<evidence type="ECO:0000256" key="1">
    <source>
        <dbReference type="SAM" id="Phobius"/>
    </source>
</evidence>
<dbReference type="AlphaFoldDB" id="A0A2K4ZNZ5"/>
<gene>
    <name evidence="2" type="ORF">AMURIS_04966</name>
</gene>
<accession>A0A2K4ZNZ5</accession>
<feature type="transmembrane region" description="Helical" evidence="1">
    <location>
        <begin position="68"/>
        <end position="86"/>
    </location>
</feature>
<proteinExistence type="predicted"/>
<dbReference type="EMBL" id="OFSM01000042">
    <property type="protein sequence ID" value="SOY32208.1"/>
    <property type="molecule type" value="Genomic_DNA"/>
</dbReference>
<evidence type="ECO:0008006" key="4">
    <source>
        <dbReference type="Google" id="ProtNLM"/>
    </source>
</evidence>
<keyword evidence="1" id="KW-0812">Transmembrane</keyword>
<keyword evidence="3" id="KW-1185">Reference proteome</keyword>
<dbReference type="RefSeq" id="WP_103242177.1">
    <property type="nucleotide sequence ID" value="NZ_JANJZD010000047.1"/>
</dbReference>
<protein>
    <recommendedName>
        <fullName evidence="4">Holin</fullName>
    </recommendedName>
</protein>
<feature type="transmembrane region" description="Helical" evidence="1">
    <location>
        <begin position="36"/>
        <end position="56"/>
    </location>
</feature>
<keyword evidence="1" id="KW-1133">Transmembrane helix</keyword>
<keyword evidence="1" id="KW-0472">Membrane</keyword>
<dbReference type="Proteomes" id="UP000236311">
    <property type="component" value="Unassembled WGS sequence"/>
</dbReference>
<evidence type="ECO:0000313" key="3">
    <source>
        <dbReference type="Proteomes" id="UP000236311"/>
    </source>
</evidence>
<dbReference type="OrthoDB" id="2055384at2"/>
<name>A0A2K4ZNZ5_9FIRM</name>
<evidence type="ECO:0000313" key="2">
    <source>
        <dbReference type="EMBL" id="SOY32208.1"/>
    </source>
</evidence>
<reference evidence="2 3" key="1">
    <citation type="submission" date="2018-01" db="EMBL/GenBank/DDBJ databases">
        <authorList>
            <person name="Gaut B.S."/>
            <person name="Morton B.R."/>
            <person name="Clegg M.T."/>
            <person name="Duvall M.R."/>
        </authorList>
    </citation>
    <scope>NUCLEOTIDE SEQUENCE [LARGE SCALE GENOMIC DNA]</scope>
    <source>
        <strain evidence="2">GP69</strain>
    </source>
</reference>
<organism evidence="2 3">
    <name type="scientific">Acetatifactor muris</name>
    <dbReference type="NCBI Taxonomy" id="879566"/>
    <lineage>
        <taxon>Bacteria</taxon>
        <taxon>Bacillati</taxon>
        <taxon>Bacillota</taxon>
        <taxon>Clostridia</taxon>
        <taxon>Lachnospirales</taxon>
        <taxon>Lachnospiraceae</taxon>
        <taxon>Acetatifactor</taxon>
    </lineage>
</organism>
<sequence>MTTTTFLILLSGFSIISSLVTEGIKNIATDKVNLSYNIIALVTALIVGGAGTAIYYQFNDLPFTSNSITYIILMGLASGLTSMVGFDKVKQAIDQITNKKE</sequence>
<feature type="transmembrane region" description="Helical" evidence="1">
    <location>
        <begin position="6"/>
        <end position="24"/>
    </location>
</feature>